<feature type="domain" description="HPt" evidence="2">
    <location>
        <begin position="21"/>
        <end position="137"/>
    </location>
</feature>
<dbReference type="Gene3D" id="1.20.120.160">
    <property type="entry name" value="HPT domain"/>
    <property type="match status" value="1"/>
</dbReference>
<dbReference type="GO" id="GO:0000160">
    <property type="term" value="P:phosphorelay signal transduction system"/>
    <property type="evidence" value="ECO:0007669"/>
    <property type="project" value="InterPro"/>
</dbReference>
<evidence type="ECO:0000259" key="2">
    <source>
        <dbReference type="PROSITE" id="PS50894"/>
    </source>
</evidence>
<feature type="modified residue" description="Phosphohistidine" evidence="1">
    <location>
        <position position="63"/>
    </location>
</feature>
<organism evidence="3">
    <name type="scientific">Attheya septentrionalis</name>
    <dbReference type="NCBI Taxonomy" id="420275"/>
    <lineage>
        <taxon>Eukaryota</taxon>
        <taxon>Sar</taxon>
        <taxon>Stramenopiles</taxon>
        <taxon>Ochrophyta</taxon>
        <taxon>Bacillariophyta</taxon>
        <taxon>Coscinodiscophyceae</taxon>
        <taxon>Chaetocerotophycidae</taxon>
        <taxon>Chaetocerotales</taxon>
        <taxon>Attheyaceae</taxon>
        <taxon>Attheya</taxon>
    </lineage>
</organism>
<proteinExistence type="predicted"/>
<dbReference type="InterPro" id="IPR008207">
    <property type="entry name" value="Sig_transdc_His_kin_Hpt_dom"/>
</dbReference>
<name>A0A7S2UDN6_9STRA</name>
<reference evidence="3" key="1">
    <citation type="submission" date="2021-01" db="EMBL/GenBank/DDBJ databases">
        <authorList>
            <person name="Corre E."/>
            <person name="Pelletier E."/>
            <person name="Niang G."/>
            <person name="Scheremetjew M."/>
            <person name="Finn R."/>
            <person name="Kale V."/>
            <person name="Holt S."/>
            <person name="Cochrane G."/>
            <person name="Meng A."/>
            <person name="Brown T."/>
            <person name="Cohen L."/>
        </authorList>
    </citation>
    <scope>NUCLEOTIDE SEQUENCE</scope>
    <source>
        <strain evidence="3">CCMP2084</strain>
    </source>
</reference>
<evidence type="ECO:0000313" key="3">
    <source>
        <dbReference type="EMBL" id="CAD9814815.1"/>
    </source>
</evidence>
<gene>
    <name evidence="3" type="ORF">ASEP1449_LOCUS6640</name>
</gene>
<sequence>MAVPDSDEIDWPMAMEQCGDDEEFLRELLSDLRHEVDTQWHKIDAAVEKAEGISFMDIKRAAHVIKGASSNLMCEPLRTAAADLEKAASKGYDSHKIKSKSESTEDIDLDPEWKNVKELVPILRKANVNYHDFLKSIDV</sequence>
<dbReference type="PROSITE" id="PS50894">
    <property type="entry name" value="HPT"/>
    <property type="match status" value="1"/>
</dbReference>
<dbReference type="EMBL" id="HBHQ01009856">
    <property type="protein sequence ID" value="CAD9814815.1"/>
    <property type="molecule type" value="Transcribed_RNA"/>
</dbReference>
<accession>A0A7S2UDN6</accession>
<dbReference type="InterPro" id="IPR036641">
    <property type="entry name" value="HPT_dom_sf"/>
</dbReference>
<keyword evidence="1" id="KW-0597">Phosphoprotein</keyword>
<protein>
    <recommendedName>
        <fullName evidence="2">HPt domain-containing protein</fullName>
    </recommendedName>
</protein>
<dbReference type="Pfam" id="PF01627">
    <property type="entry name" value="Hpt"/>
    <property type="match status" value="1"/>
</dbReference>
<dbReference type="SUPFAM" id="SSF47226">
    <property type="entry name" value="Histidine-containing phosphotransfer domain, HPT domain"/>
    <property type="match status" value="1"/>
</dbReference>
<evidence type="ECO:0000256" key="1">
    <source>
        <dbReference type="PROSITE-ProRule" id="PRU00110"/>
    </source>
</evidence>
<dbReference type="AlphaFoldDB" id="A0A7S2UDN6"/>